<reference evidence="2" key="1">
    <citation type="journal article" date="2014" name="Int. J. Syst. Evol. Microbiol.">
        <title>Complete genome sequence of Corynebacterium casei LMG S-19264T (=DSM 44701T), isolated from a smear-ripened cheese.</title>
        <authorList>
            <consortium name="US DOE Joint Genome Institute (JGI-PGF)"/>
            <person name="Walter F."/>
            <person name="Albersmeier A."/>
            <person name="Kalinowski J."/>
            <person name="Ruckert C."/>
        </authorList>
    </citation>
    <scope>NUCLEOTIDE SEQUENCE</scope>
    <source>
        <strain evidence="2">NBRC 108769</strain>
    </source>
</reference>
<gene>
    <name evidence="2" type="ORF">GCM10007940_06450</name>
</gene>
<dbReference type="SUPFAM" id="SSF47413">
    <property type="entry name" value="lambda repressor-like DNA-binding domains"/>
    <property type="match status" value="1"/>
</dbReference>
<evidence type="ECO:0000313" key="3">
    <source>
        <dbReference type="Proteomes" id="UP001156666"/>
    </source>
</evidence>
<sequence>MTQEELANKIGAKKSYISRVENGKTDIQLSTLYKIIEVGLSKEITISIA</sequence>
<comment type="caution">
    <text evidence="2">The sequence shown here is derived from an EMBL/GenBank/DDBJ whole genome shotgun (WGS) entry which is preliminary data.</text>
</comment>
<dbReference type="InterPro" id="IPR010982">
    <property type="entry name" value="Lambda_DNA-bd_dom_sf"/>
</dbReference>
<proteinExistence type="predicted"/>
<dbReference type="Gene3D" id="1.10.260.40">
    <property type="entry name" value="lambda repressor-like DNA-binding domains"/>
    <property type="match status" value="1"/>
</dbReference>
<evidence type="ECO:0000259" key="1">
    <source>
        <dbReference type="PROSITE" id="PS50943"/>
    </source>
</evidence>
<dbReference type="AlphaFoldDB" id="A0AA37SL95"/>
<dbReference type="Pfam" id="PF01381">
    <property type="entry name" value="HTH_3"/>
    <property type="match status" value="1"/>
</dbReference>
<reference evidence="2" key="2">
    <citation type="submission" date="2023-01" db="EMBL/GenBank/DDBJ databases">
        <title>Draft genome sequence of Portibacter lacus strain NBRC 108769.</title>
        <authorList>
            <person name="Sun Q."/>
            <person name="Mori K."/>
        </authorList>
    </citation>
    <scope>NUCLEOTIDE SEQUENCE</scope>
    <source>
        <strain evidence="2">NBRC 108769</strain>
    </source>
</reference>
<accession>A0AA37SL95</accession>
<organism evidence="2 3">
    <name type="scientific">Portibacter lacus</name>
    <dbReference type="NCBI Taxonomy" id="1099794"/>
    <lineage>
        <taxon>Bacteria</taxon>
        <taxon>Pseudomonadati</taxon>
        <taxon>Bacteroidota</taxon>
        <taxon>Saprospiria</taxon>
        <taxon>Saprospirales</taxon>
        <taxon>Haliscomenobacteraceae</taxon>
        <taxon>Portibacter</taxon>
    </lineage>
</organism>
<protein>
    <recommendedName>
        <fullName evidence="1">HTH cro/C1-type domain-containing protein</fullName>
    </recommendedName>
</protein>
<dbReference type="CDD" id="cd00093">
    <property type="entry name" value="HTH_XRE"/>
    <property type="match status" value="1"/>
</dbReference>
<dbReference type="EMBL" id="BSOH01000003">
    <property type="protein sequence ID" value="GLR16030.1"/>
    <property type="molecule type" value="Genomic_DNA"/>
</dbReference>
<name>A0AA37SL95_9BACT</name>
<feature type="domain" description="HTH cro/C1-type" evidence="1">
    <location>
        <begin position="1"/>
        <end position="38"/>
    </location>
</feature>
<keyword evidence="3" id="KW-1185">Reference proteome</keyword>
<dbReference type="InterPro" id="IPR001387">
    <property type="entry name" value="Cro/C1-type_HTH"/>
</dbReference>
<dbReference type="GO" id="GO:0003677">
    <property type="term" value="F:DNA binding"/>
    <property type="evidence" value="ECO:0007669"/>
    <property type="project" value="InterPro"/>
</dbReference>
<dbReference type="Proteomes" id="UP001156666">
    <property type="component" value="Unassembled WGS sequence"/>
</dbReference>
<evidence type="ECO:0000313" key="2">
    <source>
        <dbReference type="EMBL" id="GLR16030.1"/>
    </source>
</evidence>
<dbReference type="PROSITE" id="PS50943">
    <property type="entry name" value="HTH_CROC1"/>
    <property type="match status" value="1"/>
</dbReference>